<dbReference type="CDD" id="cd06257">
    <property type="entry name" value="DnaJ"/>
    <property type="match status" value="1"/>
</dbReference>
<dbReference type="SMART" id="SM00271">
    <property type="entry name" value="DnaJ"/>
    <property type="match status" value="1"/>
</dbReference>
<dbReference type="AlphaFoldDB" id="A0A077R4E2"/>
<feature type="region of interest" description="Disordered" evidence="4">
    <location>
        <begin position="254"/>
        <end position="282"/>
    </location>
</feature>
<dbReference type="CDD" id="cd23953">
    <property type="entry name" value="zuotin_NTD"/>
    <property type="match status" value="1"/>
</dbReference>
<evidence type="ECO:0000256" key="1">
    <source>
        <dbReference type="ARBA" id="ARBA00004496"/>
    </source>
</evidence>
<organism evidence="6">
    <name type="scientific">Melanopsichium pennsylvanicum 4</name>
    <dbReference type="NCBI Taxonomy" id="1398559"/>
    <lineage>
        <taxon>Eukaryota</taxon>
        <taxon>Fungi</taxon>
        <taxon>Dikarya</taxon>
        <taxon>Basidiomycota</taxon>
        <taxon>Ustilaginomycotina</taxon>
        <taxon>Ustilaginomycetes</taxon>
        <taxon>Ustilaginales</taxon>
        <taxon>Ustilaginaceae</taxon>
        <taxon>Melanopsichium</taxon>
    </lineage>
</organism>
<dbReference type="PROSITE" id="PS50076">
    <property type="entry name" value="DNAJ_2"/>
    <property type="match status" value="1"/>
</dbReference>
<dbReference type="PANTHER" id="PTHR43999:SF1">
    <property type="entry name" value="DNAJ HOMOLOG SUBFAMILY C MEMBER 2"/>
    <property type="match status" value="1"/>
</dbReference>
<dbReference type="Pfam" id="PF21884">
    <property type="entry name" value="ZUO1-like_ZHD"/>
    <property type="match status" value="1"/>
</dbReference>
<dbReference type="Gene3D" id="1.10.8.840">
    <property type="entry name" value="Ribosome-associated complex head domain"/>
    <property type="match status" value="1"/>
</dbReference>
<comment type="subcellular location">
    <subcellularLocation>
        <location evidence="1">Cytoplasm</location>
    </subcellularLocation>
</comment>
<dbReference type="InterPro" id="IPR044634">
    <property type="entry name" value="Zuotin/DnaJC2"/>
</dbReference>
<dbReference type="GO" id="GO:0030544">
    <property type="term" value="F:Hsp70 protein binding"/>
    <property type="evidence" value="ECO:0007669"/>
    <property type="project" value="InterPro"/>
</dbReference>
<dbReference type="InterPro" id="IPR018253">
    <property type="entry name" value="DnaJ_domain_CS"/>
</dbReference>
<dbReference type="Pfam" id="PF16717">
    <property type="entry name" value="RAC_head"/>
    <property type="match status" value="1"/>
</dbReference>
<dbReference type="GO" id="GO:0051083">
    <property type="term" value="P:'de novo' cotranslational protein folding"/>
    <property type="evidence" value="ECO:0007669"/>
    <property type="project" value="InterPro"/>
</dbReference>
<name>A0A077R4E2_9BASI</name>
<dbReference type="InterPro" id="IPR001623">
    <property type="entry name" value="DnaJ_domain"/>
</dbReference>
<dbReference type="PANTHER" id="PTHR43999">
    <property type="entry name" value="DNAJ HOMOLOG SUBFAMILY C MEMBER 2"/>
    <property type="match status" value="1"/>
</dbReference>
<dbReference type="PROSITE" id="PS00636">
    <property type="entry name" value="DNAJ_1"/>
    <property type="match status" value="1"/>
</dbReference>
<feature type="compositionally biased region" description="Basic and acidic residues" evidence="4">
    <location>
        <begin position="331"/>
        <end position="348"/>
    </location>
</feature>
<feature type="domain" description="J" evidence="5">
    <location>
        <begin position="105"/>
        <end position="176"/>
    </location>
</feature>
<dbReference type="InterPro" id="IPR054076">
    <property type="entry name" value="ZUO1-like_ZHD"/>
</dbReference>
<dbReference type="GO" id="GO:0043022">
    <property type="term" value="F:ribosome binding"/>
    <property type="evidence" value="ECO:0007669"/>
    <property type="project" value="InterPro"/>
</dbReference>
<keyword evidence="2" id="KW-0963">Cytoplasm</keyword>
<dbReference type="EMBL" id="HG529517">
    <property type="protein sequence ID" value="CDI51789.1"/>
    <property type="molecule type" value="Genomic_DNA"/>
</dbReference>
<evidence type="ECO:0000256" key="2">
    <source>
        <dbReference type="ARBA" id="ARBA00022490"/>
    </source>
</evidence>
<evidence type="ECO:0000259" key="5">
    <source>
        <dbReference type="PROSITE" id="PS50076"/>
    </source>
</evidence>
<protein>
    <submittedName>
        <fullName evidence="6">Probable ZUO1-zuotin</fullName>
    </submittedName>
</protein>
<keyword evidence="3" id="KW-0143">Chaperone</keyword>
<evidence type="ECO:0000256" key="3">
    <source>
        <dbReference type="ARBA" id="ARBA00023186"/>
    </source>
</evidence>
<dbReference type="Pfam" id="PF00226">
    <property type="entry name" value="DnaJ"/>
    <property type="match status" value="1"/>
</dbReference>
<dbReference type="Gene3D" id="1.10.287.110">
    <property type="entry name" value="DnaJ domain"/>
    <property type="match status" value="1"/>
</dbReference>
<proteinExistence type="predicted"/>
<dbReference type="InterPro" id="IPR042569">
    <property type="entry name" value="RAC_head_sf"/>
</dbReference>
<reference evidence="6" key="1">
    <citation type="journal article" date="2014" name="Genome Biol. Evol.">
        <title>Gene Loss Rather Than Gene Gain Is Associated with a Host Jump from Monocots to Dicots in the Smut Fungus Melanopsichium pennsylvanicum.</title>
        <authorList>
            <person name="Sharma R."/>
            <person name="Mishra B."/>
            <person name="Runge F."/>
            <person name="Thines M."/>
        </authorList>
    </citation>
    <scope>NUCLEOTIDE SEQUENCE</scope>
    <source>
        <strain evidence="6">4</strain>
    </source>
</reference>
<evidence type="ECO:0000313" key="6">
    <source>
        <dbReference type="EMBL" id="CDI51789.1"/>
    </source>
</evidence>
<evidence type="ECO:0000256" key="4">
    <source>
        <dbReference type="SAM" id="MobiDB-lite"/>
    </source>
</evidence>
<dbReference type="Pfam" id="PF26185">
    <property type="entry name" value="Zuotin_N"/>
    <property type="match status" value="1"/>
</dbReference>
<dbReference type="InterPro" id="IPR036869">
    <property type="entry name" value="J_dom_sf"/>
</dbReference>
<dbReference type="GO" id="GO:0006450">
    <property type="term" value="P:regulation of translational fidelity"/>
    <property type="evidence" value="ECO:0007669"/>
    <property type="project" value="InterPro"/>
</dbReference>
<dbReference type="InterPro" id="IPR032003">
    <property type="entry name" value="RAC_head"/>
</dbReference>
<dbReference type="InterPro" id="IPR058871">
    <property type="entry name" value="Zuotin_N"/>
</dbReference>
<sequence>MSVFIDLDYELSAPAPGFKPGQSSASTLSPCAIRTLQPVGPAFLAHKRRHLNQFSFAEDDKIIQDSLAAAAAAAATNGDDDLGVGEEDESDELLARDPKEWKTQDHYAVLGLSSLRWKATQDQIKIAHRKKVLKHHPDKKAGSSGLTSDDSFFKCIAKAHEILSNPEKRRHFDSVDESIDDFDVPTGKESAEKFYTLWDPVFQRESRFSEPKNGAVPQLGDANSTRQHVDEFYDFWYNFDSWRSFEYLDKEINEGSDNRDDKRYTEKKNRNERASRKKEDNARLRNLVDKALSIDPRIKQFKADDKAAREAKKNKGRNKGTSVGGGGGVVDPRKVAEDQKKAEEQAKKQVEEQAKVAEQEKLAKADAKKAKEAAKKAIKKEKKALNKLIIDNNYFQSSTTLPTPAIIENQLNELDALCEKLELTKLGEFRKNAEAAEGVDLVKAQFVKVASEVGIQNSAFV</sequence>
<dbReference type="GO" id="GO:0005829">
    <property type="term" value="C:cytosol"/>
    <property type="evidence" value="ECO:0007669"/>
    <property type="project" value="TreeGrafter"/>
</dbReference>
<accession>A0A077R4E2</accession>
<feature type="region of interest" description="Disordered" evidence="4">
    <location>
        <begin position="303"/>
        <end position="348"/>
    </location>
</feature>
<feature type="compositionally biased region" description="Basic and acidic residues" evidence="4">
    <location>
        <begin position="303"/>
        <end position="313"/>
    </location>
</feature>
<dbReference type="SUPFAM" id="SSF46565">
    <property type="entry name" value="Chaperone J-domain"/>
    <property type="match status" value="1"/>
</dbReference>